<feature type="transmembrane region" description="Helical" evidence="6">
    <location>
        <begin position="431"/>
        <end position="453"/>
    </location>
</feature>
<evidence type="ECO:0000259" key="7">
    <source>
        <dbReference type="Pfam" id="PF03600"/>
    </source>
</evidence>
<proteinExistence type="predicted"/>
<dbReference type="PANTHER" id="PTHR10283">
    <property type="entry name" value="SOLUTE CARRIER FAMILY 13 MEMBER"/>
    <property type="match status" value="1"/>
</dbReference>
<dbReference type="OrthoDB" id="10260443at2759"/>
<comment type="caution">
    <text evidence="8">The sequence shown here is derived from an EMBL/GenBank/DDBJ whole genome shotgun (WGS) entry which is preliminary data.</text>
</comment>
<gene>
    <name evidence="8" type="ORF">TRFO_40125</name>
</gene>
<feature type="transmembrane region" description="Helical" evidence="6">
    <location>
        <begin position="135"/>
        <end position="155"/>
    </location>
</feature>
<keyword evidence="9" id="KW-1185">Reference proteome</keyword>
<evidence type="ECO:0000256" key="6">
    <source>
        <dbReference type="SAM" id="Phobius"/>
    </source>
</evidence>
<dbReference type="GO" id="GO:0006797">
    <property type="term" value="P:polyphosphate metabolic process"/>
    <property type="evidence" value="ECO:0007669"/>
    <property type="project" value="TreeGrafter"/>
</dbReference>
<keyword evidence="4 6" id="KW-1133">Transmembrane helix</keyword>
<comment type="subcellular location">
    <subcellularLocation>
        <location evidence="1">Membrane</location>
        <topology evidence="1">Multi-pass membrane protein</topology>
    </subcellularLocation>
</comment>
<dbReference type="GO" id="GO:0006817">
    <property type="term" value="P:phosphate ion transport"/>
    <property type="evidence" value="ECO:0007669"/>
    <property type="project" value="TreeGrafter"/>
</dbReference>
<organism evidence="8 9">
    <name type="scientific">Tritrichomonas foetus</name>
    <dbReference type="NCBI Taxonomy" id="1144522"/>
    <lineage>
        <taxon>Eukaryota</taxon>
        <taxon>Metamonada</taxon>
        <taxon>Parabasalia</taxon>
        <taxon>Tritrichomonadida</taxon>
        <taxon>Tritrichomonadidae</taxon>
        <taxon>Tritrichomonas</taxon>
    </lineage>
</organism>
<keyword evidence="3 6" id="KW-0812">Transmembrane</keyword>
<evidence type="ECO:0000256" key="3">
    <source>
        <dbReference type="ARBA" id="ARBA00022692"/>
    </source>
</evidence>
<dbReference type="AlphaFoldDB" id="A0A1J4J294"/>
<dbReference type="EMBL" id="MLAK01001387">
    <property type="protein sequence ID" value="OHS93590.1"/>
    <property type="molecule type" value="Genomic_DNA"/>
</dbReference>
<feature type="transmembrane region" description="Helical" evidence="6">
    <location>
        <begin position="254"/>
        <end position="274"/>
    </location>
</feature>
<evidence type="ECO:0000256" key="1">
    <source>
        <dbReference type="ARBA" id="ARBA00004141"/>
    </source>
</evidence>
<feature type="transmembrane region" description="Helical" evidence="6">
    <location>
        <begin position="56"/>
        <end position="75"/>
    </location>
</feature>
<evidence type="ECO:0000313" key="8">
    <source>
        <dbReference type="EMBL" id="OHS93590.1"/>
    </source>
</evidence>
<dbReference type="GeneID" id="94847723"/>
<dbReference type="GO" id="GO:0005315">
    <property type="term" value="F:phosphate transmembrane transporter activity"/>
    <property type="evidence" value="ECO:0007669"/>
    <property type="project" value="TreeGrafter"/>
</dbReference>
<keyword evidence="2" id="KW-0813">Transport</keyword>
<dbReference type="InterPro" id="IPR004680">
    <property type="entry name" value="Cit_transptr-like_dom"/>
</dbReference>
<name>A0A1J4J294_9EUKA</name>
<evidence type="ECO:0000313" key="9">
    <source>
        <dbReference type="Proteomes" id="UP000179807"/>
    </source>
</evidence>
<evidence type="ECO:0000256" key="5">
    <source>
        <dbReference type="ARBA" id="ARBA00023136"/>
    </source>
</evidence>
<feature type="transmembrane region" description="Helical" evidence="6">
    <location>
        <begin position="305"/>
        <end position="324"/>
    </location>
</feature>
<evidence type="ECO:0000256" key="2">
    <source>
        <dbReference type="ARBA" id="ARBA00022448"/>
    </source>
</evidence>
<dbReference type="Pfam" id="PF03600">
    <property type="entry name" value="CitMHS"/>
    <property type="match status" value="1"/>
</dbReference>
<dbReference type="GO" id="GO:0005886">
    <property type="term" value="C:plasma membrane"/>
    <property type="evidence" value="ECO:0007669"/>
    <property type="project" value="TreeGrafter"/>
</dbReference>
<dbReference type="PANTHER" id="PTHR10283:SF92">
    <property type="entry name" value="LOW-AFFINITY PHOSPHATE TRANSPORTER PHO91"/>
    <property type="match status" value="1"/>
</dbReference>
<feature type="transmembrane region" description="Helical" evidence="6">
    <location>
        <begin position="180"/>
        <end position="208"/>
    </location>
</feature>
<feature type="transmembrane region" description="Helical" evidence="6">
    <location>
        <begin position="81"/>
        <end position="114"/>
    </location>
</feature>
<feature type="transmembrane region" description="Helical" evidence="6">
    <location>
        <begin position="485"/>
        <end position="503"/>
    </location>
</feature>
<feature type="transmembrane region" description="Helical" evidence="6">
    <location>
        <begin position="398"/>
        <end position="419"/>
    </location>
</feature>
<dbReference type="VEuPathDB" id="TrichDB:TRFO_40125"/>
<sequence>MKKFIHHSMNLDDEEHIPILLAEELTNPIPVAFETQEHINEKKHQSKSFFHSCKNLISVALFVAIYISPILQLYPTEHTCIAIVVFIIFLWSTDSTYFYVSAYLIPILSVWLQVGYDRKSGTRIAATSLAQTFSFIYMSPEILSFLMTITVFLAMDKLDINYFITKKILRFLQKPNPSTLLFTIMILNLLLSAFLSPVASTALILALTQPIIKSLDPSDSFSKALLIGIAWSGNCGFIPTIKMANTLPVSPLEYMIFSLPSSILLCIIESFYLVKAYKIKSNNFKLTKIDKKGDWKIEGKEKWQFHHYLIIFIVILSFFLLSFSGECENIGHEGIICLIPVVLIFGSGILTTNDFNSLSWSTLSLAGGSIALSETIKISGLFDFVFDNVFDTINDMGFSEFTMTVIFLFIVSIFASIFTDKMVIVHKLISLWSGSTTAIATSVLMVHVSQLFVSSTFANIAVTSVINQETGEPIISGSEFVKKGLVTVLFAVAVLSTVGYVLVSSLGL</sequence>
<feature type="domain" description="Citrate transporter-like" evidence="7">
    <location>
        <begin position="129"/>
        <end position="436"/>
    </location>
</feature>
<feature type="transmembrane region" description="Helical" evidence="6">
    <location>
        <begin position="330"/>
        <end position="351"/>
    </location>
</feature>
<evidence type="ECO:0000256" key="4">
    <source>
        <dbReference type="ARBA" id="ARBA00022989"/>
    </source>
</evidence>
<dbReference type="Proteomes" id="UP000179807">
    <property type="component" value="Unassembled WGS sequence"/>
</dbReference>
<reference evidence="8" key="1">
    <citation type="submission" date="2016-10" db="EMBL/GenBank/DDBJ databases">
        <authorList>
            <person name="Benchimol M."/>
            <person name="Almeida L.G."/>
            <person name="Vasconcelos A.T."/>
            <person name="Perreira-Neves A."/>
            <person name="Rosa I.A."/>
            <person name="Tasca T."/>
            <person name="Bogo M.R."/>
            <person name="de Souza W."/>
        </authorList>
    </citation>
    <scope>NUCLEOTIDE SEQUENCE [LARGE SCALE GENOMIC DNA]</scope>
    <source>
        <strain evidence="8">K</strain>
    </source>
</reference>
<keyword evidence="5 6" id="KW-0472">Membrane</keyword>
<dbReference type="RefSeq" id="XP_068346727.1">
    <property type="nucleotide sequence ID" value="XM_068513019.1"/>
</dbReference>
<protein>
    <submittedName>
        <fullName evidence="8">Sodium:sulfate symporter transmembrane region family protein</fullName>
    </submittedName>
</protein>
<accession>A0A1J4J294</accession>